<organism evidence="2 3">
    <name type="scientific">Syphacia muris</name>
    <dbReference type="NCBI Taxonomy" id="451379"/>
    <lineage>
        <taxon>Eukaryota</taxon>
        <taxon>Metazoa</taxon>
        <taxon>Ecdysozoa</taxon>
        <taxon>Nematoda</taxon>
        <taxon>Chromadorea</taxon>
        <taxon>Rhabditida</taxon>
        <taxon>Spirurina</taxon>
        <taxon>Oxyuridomorpha</taxon>
        <taxon>Oxyuroidea</taxon>
        <taxon>Oxyuridae</taxon>
        <taxon>Syphacia</taxon>
    </lineage>
</organism>
<sequence length="552" mass="58125">MYEQTKNQGSSSVSNNGTSSNLLASIAASPNLMNAILAQNHVDGSADSVMPSQRRYTMPMDAANAARSAFCSGANSSNSNANHIGDLSLASVDLDTNAPSSKKIRRLISDQVTTDSYTASSLSSDGLNQQLKDAINRKFSASATPNIESLLLLRRMYHQCLLTNLINPSPDFLLQMQQLNSLQQVMQSSQVNNVPSPGFFTTNTTGGNISVPETSSATAAAAAAASLNLISATSASVIAQQQQQQQQQNSQSNYSAMSPLISPSQNPLLTPLTPIINFLLQNMHLTQQQQPGNSHGLATNSPVVTSASCLSLPSVQPQAPSVTDLCNLLLQQQQQQSALLATAALNSQCQTQSTLQQMPSHNTSSVVINGQDNGNAHTSLMNKSASLQNPNQSTGLKFKAADVVPGRSQQLSVCRKKLEARMASIIAQELVSDEESNVDNSLINNNINSCNSEALPAESENEGKCSADSGVSSPVLAVKKVCSVDSELNSERKYSQATSTSTSSSEEMVVDIDSSATSTTSAASSASKHSATAAEMILKISAPKPIMITHSS</sequence>
<feature type="compositionally biased region" description="Low complexity" evidence="1">
    <location>
        <begin position="514"/>
        <end position="529"/>
    </location>
</feature>
<evidence type="ECO:0000256" key="1">
    <source>
        <dbReference type="SAM" id="MobiDB-lite"/>
    </source>
</evidence>
<dbReference type="WBParaSite" id="SMUV_0001037301-mRNA-1">
    <property type="protein sequence ID" value="SMUV_0001037301-mRNA-1"/>
    <property type="gene ID" value="SMUV_0001037301"/>
</dbReference>
<name>A0A0N5AZE9_9BILA</name>
<dbReference type="Proteomes" id="UP000046393">
    <property type="component" value="Unplaced"/>
</dbReference>
<accession>A0A0N5AZE9</accession>
<evidence type="ECO:0000313" key="3">
    <source>
        <dbReference type="WBParaSite" id="SMUV_0001037301-mRNA-1"/>
    </source>
</evidence>
<protein>
    <submittedName>
        <fullName evidence="3">Uncharacterized protein</fullName>
    </submittedName>
</protein>
<proteinExistence type="predicted"/>
<feature type="region of interest" description="Disordered" evidence="1">
    <location>
        <begin position="491"/>
        <end position="529"/>
    </location>
</feature>
<keyword evidence="2" id="KW-1185">Reference proteome</keyword>
<dbReference type="AlphaFoldDB" id="A0A0N5AZE9"/>
<reference evidence="3" key="1">
    <citation type="submission" date="2017-02" db="UniProtKB">
        <authorList>
            <consortium name="WormBaseParasite"/>
        </authorList>
    </citation>
    <scope>IDENTIFICATION</scope>
</reference>
<evidence type="ECO:0000313" key="2">
    <source>
        <dbReference type="Proteomes" id="UP000046393"/>
    </source>
</evidence>